<dbReference type="EMBL" id="RBNI01022807">
    <property type="protein sequence ID" value="RUO96180.1"/>
    <property type="molecule type" value="Genomic_DNA"/>
</dbReference>
<dbReference type="GO" id="GO:0016020">
    <property type="term" value="C:membrane"/>
    <property type="evidence" value="ECO:0007669"/>
    <property type="project" value="InterPro"/>
</dbReference>
<evidence type="ECO:0000259" key="10">
    <source>
        <dbReference type="PROSITE" id="PS50893"/>
    </source>
</evidence>
<dbReference type="Proteomes" id="UP000268093">
    <property type="component" value="Unassembled WGS sequence"/>
</dbReference>
<reference evidence="11 12" key="1">
    <citation type="journal article" date="2018" name="New Phytol.">
        <title>Phylogenomics of Endogonaceae and evolution of mycorrhizas within Mucoromycota.</title>
        <authorList>
            <person name="Chang Y."/>
            <person name="Desiro A."/>
            <person name="Na H."/>
            <person name="Sandor L."/>
            <person name="Lipzen A."/>
            <person name="Clum A."/>
            <person name="Barry K."/>
            <person name="Grigoriev I.V."/>
            <person name="Martin F.M."/>
            <person name="Stajich J.E."/>
            <person name="Smith M.E."/>
            <person name="Bonito G."/>
            <person name="Spatafora J.W."/>
        </authorList>
    </citation>
    <scope>NUCLEOTIDE SEQUENCE [LARGE SCALE GENOMIC DNA]</scope>
    <source>
        <strain evidence="11 12">GMNB39</strain>
    </source>
</reference>
<evidence type="ECO:0000256" key="5">
    <source>
        <dbReference type="ARBA" id="ARBA00022840"/>
    </source>
</evidence>
<evidence type="ECO:0000256" key="6">
    <source>
        <dbReference type="ARBA" id="ARBA00022989"/>
    </source>
</evidence>
<proteinExistence type="predicted"/>
<evidence type="ECO:0000256" key="1">
    <source>
        <dbReference type="ARBA" id="ARBA00022448"/>
    </source>
</evidence>
<name>A0A433A0C8_9FUNG</name>
<dbReference type="Gene3D" id="1.20.1560.10">
    <property type="entry name" value="ABC transporter type 1, transmembrane domain"/>
    <property type="match status" value="2"/>
</dbReference>
<dbReference type="GO" id="GO:0016887">
    <property type="term" value="F:ATP hydrolysis activity"/>
    <property type="evidence" value="ECO:0007669"/>
    <property type="project" value="InterPro"/>
</dbReference>
<organism evidence="11 12">
    <name type="scientific">Jimgerdemannia flammicorona</name>
    <dbReference type="NCBI Taxonomy" id="994334"/>
    <lineage>
        <taxon>Eukaryota</taxon>
        <taxon>Fungi</taxon>
        <taxon>Fungi incertae sedis</taxon>
        <taxon>Mucoromycota</taxon>
        <taxon>Mucoromycotina</taxon>
        <taxon>Endogonomycetes</taxon>
        <taxon>Endogonales</taxon>
        <taxon>Endogonaceae</taxon>
        <taxon>Jimgerdemannia</taxon>
    </lineage>
</organism>
<evidence type="ECO:0000256" key="4">
    <source>
        <dbReference type="ARBA" id="ARBA00022741"/>
    </source>
</evidence>
<feature type="transmembrane region" description="Helical" evidence="9">
    <location>
        <begin position="516"/>
        <end position="535"/>
    </location>
</feature>
<evidence type="ECO:0000256" key="8">
    <source>
        <dbReference type="SAM" id="MobiDB-lite"/>
    </source>
</evidence>
<dbReference type="InterPro" id="IPR011527">
    <property type="entry name" value="ABC1_TM_dom"/>
</dbReference>
<dbReference type="PANTHER" id="PTHR24223">
    <property type="entry name" value="ATP-BINDING CASSETTE SUB-FAMILY C"/>
    <property type="match status" value="1"/>
</dbReference>
<keyword evidence="1" id="KW-0813">Transport</keyword>
<keyword evidence="2 9" id="KW-0812">Transmembrane</keyword>
<keyword evidence="4" id="KW-0547">Nucleotide-binding</keyword>
<dbReference type="OrthoDB" id="6500128at2759"/>
<dbReference type="Pfam" id="PF00664">
    <property type="entry name" value="ABC_membrane"/>
    <property type="match status" value="2"/>
</dbReference>
<evidence type="ECO:0000256" key="7">
    <source>
        <dbReference type="ARBA" id="ARBA00023136"/>
    </source>
</evidence>
<keyword evidence="3" id="KW-0677">Repeat</keyword>
<dbReference type="GO" id="GO:0005524">
    <property type="term" value="F:ATP binding"/>
    <property type="evidence" value="ECO:0007669"/>
    <property type="project" value="UniProtKB-KW"/>
</dbReference>
<accession>A0A433A0C8</accession>
<feature type="transmembrane region" description="Helical" evidence="9">
    <location>
        <begin position="67"/>
        <end position="86"/>
    </location>
</feature>
<evidence type="ECO:0000256" key="2">
    <source>
        <dbReference type="ARBA" id="ARBA00022692"/>
    </source>
</evidence>
<dbReference type="InterPro" id="IPR050173">
    <property type="entry name" value="ABC_transporter_C-like"/>
</dbReference>
<protein>
    <recommendedName>
        <fullName evidence="10">ABC transporter domain-containing protein</fullName>
    </recommendedName>
</protein>
<dbReference type="InterPro" id="IPR036640">
    <property type="entry name" value="ABC1_TM_sf"/>
</dbReference>
<keyword evidence="5" id="KW-0067">ATP-binding</keyword>
<evidence type="ECO:0000256" key="9">
    <source>
        <dbReference type="SAM" id="Phobius"/>
    </source>
</evidence>
<feature type="transmembrane region" description="Helical" evidence="9">
    <location>
        <begin position="569"/>
        <end position="596"/>
    </location>
</feature>
<feature type="transmembrane region" description="Helical" evidence="9">
    <location>
        <begin position="445"/>
        <end position="466"/>
    </location>
</feature>
<keyword evidence="7 9" id="KW-0472">Membrane</keyword>
<keyword evidence="6 9" id="KW-1133">Transmembrane helix</keyword>
<evidence type="ECO:0000256" key="3">
    <source>
        <dbReference type="ARBA" id="ARBA00022737"/>
    </source>
</evidence>
<dbReference type="GO" id="GO:0140359">
    <property type="term" value="F:ABC-type transporter activity"/>
    <property type="evidence" value="ECO:0007669"/>
    <property type="project" value="InterPro"/>
</dbReference>
<feature type="transmembrane region" description="Helical" evidence="9">
    <location>
        <begin position="33"/>
        <end position="55"/>
    </location>
</feature>
<keyword evidence="12" id="KW-1185">Reference proteome</keyword>
<dbReference type="InterPro" id="IPR027417">
    <property type="entry name" value="P-loop_NTPase"/>
</dbReference>
<dbReference type="PROSITE" id="PS50893">
    <property type="entry name" value="ABC_TRANSPORTER_2"/>
    <property type="match status" value="1"/>
</dbReference>
<sequence>MIKFFAWEDSMKSRVSDARVAEIREIRGRNFTYIYMALVWSLVPLIVMSITLFAYTNLMGRELTASVAFTVLSLFNILVMSCYGLMRLKFGCEINREVLGMLPWAVAGLMRAKVSYLRITKFLAEPELQPPYPGAELATIVGFDNASFQWFKPPSDNDTEANPTAPAVSSTTTYGSLTLDVSPTPQGTMTPTLGATTPTLGATTPQRVFMLRELDVKFPRGELSIVTGKTASGKTSLLMAMLGEMHRVAGRNDTIKNNILFGSKFEEQRYRDVLFQCALLPDLAVLDAGDETEIGEKAVYSNAQTVLLDDCLSAVDSHTAKHLVDHCLLGSLLKDRTRILVTHYVSLCASVASYVVVVDYGRIIGKGTPTEVLQKNEATRNLLLQDELSDLNATHKHGEAATAKAPGPDDGESIDSGETKVTKAGKLMTAEERSEGSVEWNVYKFYMIAFGGLRFWSLFFVLRFIGHMTEFGQYFWIQVWQVSATMPNYTYSVLSILTFPISRYPRTRAYEDSHDIPLVSHFTSFTALVTPYLSFSPSAFATSHDSYLADTFSAPPPNNGTVNGPVDSVFYLGVYAAIGLISTSIFLGTFGLLIIGATRASMALHRELLDRICGAPIRWFDK</sequence>
<comment type="caution">
    <text evidence="11">The sequence shown here is derived from an EMBL/GenBank/DDBJ whole genome shotgun (WGS) entry which is preliminary data.</text>
</comment>
<dbReference type="PANTHER" id="PTHR24223:SF353">
    <property type="entry name" value="ABC TRANSPORTER ATP-BINDING PROTEIN_PERMEASE VMR1-RELATED"/>
    <property type="match status" value="1"/>
</dbReference>
<feature type="domain" description="ABC transporter" evidence="10">
    <location>
        <begin position="195"/>
        <end position="385"/>
    </location>
</feature>
<feature type="transmembrane region" description="Helical" evidence="9">
    <location>
        <begin position="486"/>
        <end position="504"/>
    </location>
</feature>
<dbReference type="SUPFAM" id="SSF52540">
    <property type="entry name" value="P-loop containing nucleoside triphosphate hydrolases"/>
    <property type="match status" value="1"/>
</dbReference>
<dbReference type="AlphaFoldDB" id="A0A433A0C8"/>
<feature type="region of interest" description="Disordered" evidence="8">
    <location>
        <begin position="397"/>
        <end position="416"/>
    </location>
</feature>
<dbReference type="InterPro" id="IPR003439">
    <property type="entry name" value="ABC_transporter-like_ATP-bd"/>
</dbReference>
<evidence type="ECO:0000313" key="12">
    <source>
        <dbReference type="Proteomes" id="UP000268093"/>
    </source>
</evidence>
<evidence type="ECO:0000313" key="11">
    <source>
        <dbReference type="EMBL" id="RUO96180.1"/>
    </source>
</evidence>
<dbReference type="Gene3D" id="3.40.50.300">
    <property type="entry name" value="P-loop containing nucleotide triphosphate hydrolases"/>
    <property type="match status" value="1"/>
</dbReference>
<gene>
    <name evidence="11" type="ORF">BC936DRAFT_142470</name>
</gene>